<protein>
    <submittedName>
        <fullName evidence="2">Uncharacterized protein</fullName>
    </submittedName>
</protein>
<evidence type="ECO:0000313" key="2">
    <source>
        <dbReference type="EMBL" id="KAK3332086.1"/>
    </source>
</evidence>
<sequence length="82" mass="9372">MIQWQKGRLGMGFLVWHAARWIVHSVPAVFYGVGVDAWTVVNSKAASRTTQRRRDRPHPTASPLIYCRVCGWLLLVARLPRC</sequence>
<comment type="caution">
    <text evidence="2">The sequence shown here is derived from an EMBL/GenBank/DDBJ whole genome shotgun (WGS) entry which is preliminary data.</text>
</comment>
<keyword evidence="1" id="KW-0812">Transmembrane</keyword>
<feature type="transmembrane region" description="Helical" evidence="1">
    <location>
        <begin position="21"/>
        <end position="41"/>
    </location>
</feature>
<reference evidence="2" key="2">
    <citation type="submission" date="2023-06" db="EMBL/GenBank/DDBJ databases">
        <authorList>
            <consortium name="Lawrence Berkeley National Laboratory"/>
            <person name="Haridas S."/>
            <person name="Hensen N."/>
            <person name="Bonometti L."/>
            <person name="Westerberg I."/>
            <person name="Brannstrom I.O."/>
            <person name="Guillou S."/>
            <person name="Cros-Aarteil S."/>
            <person name="Calhoun S."/>
            <person name="Kuo A."/>
            <person name="Mondo S."/>
            <person name="Pangilinan J."/>
            <person name="Riley R."/>
            <person name="Labutti K."/>
            <person name="Andreopoulos B."/>
            <person name="Lipzen A."/>
            <person name="Chen C."/>
            <person name="Yanf M."/>
            <person name="Daum C."/>
            <person name="Ng V."/>
            <person name="Clum A."/>
            <person name="Steindorff A."/>
            <person name="Ohm R."/>
            <person name="Martin F."/>
            <person name="Silar P."/>
            <person name="Natvig D."/>
            <person name="Lalanne C."/>
            <person name="Gautier V."/>
            <person name="Ament-Velasquez S.L."/>
            <person name="Kruys A."/>
            <person name="Hutchinson M.I."/>
            <person name="Powell A.J."/>
            <person name="Barry K."/>
            <person name="Miller A.N."/>
            <person name="Grigoriev I.V."/>
            <person name="Debuchy R."/>
            <person name="Gladieux P."/>
            <person name="Thoren M.H."/>
            <person name="Johannesson H."/>
        </authorList>
    </citation>
    <scope>NUCLEOTIDE SEQUENCE</scope>
    <source>
        <strain evidence="2">SMH4131-1</strain>
    </source>
</reference>
<reference evidence="2" key="1">
    <citation type="journal article" date="2023" name="Mol. Phylogenet. Evol.">
        <title>Genome-scale phylogeny and comparative genomics of the fungal order Sordariales.</title>
        <authorList>
            <person name="Hensen N."/>
            <person name="Bonometti L."/>
            <person name="Westerberg I."/>
            <person name="Brannstrom I.O."/>
            <person name="Guillou S."/>
            <person name="Cros-Aarteil S."/>
            <person name="Calhoun S."/>
            <person name="Haridas S."/>
            <person name="Kuo A."/>
            <person name="Mondo S."/>
            <person name="Pangilinan J."/>
            <person name="Riley R."/>
            <person name="LaButti K."/>
            <person name="Andreopoulos B."/>
            <person name="Lipzen A."/>
            <person name="Chen C."/>
            <person name="Yan M."/>
            <person name="Daum C."/>
            <person name="Ng V."/>
            <person name="Clum A."/>
            <person name="Steindorff A."/>
            <person name="Ohm R.A."/>
            <person name="Martin F."/>
            <person name="Silar P."/>
            <person name="Natvig D.O."/>
            <person name="Lalanne C."/>
            <person name="Gautier V."/>
            <person name="Ament-Velasquez S.L."/>
            <person name="Kruys A."/>
            <person name="Hutchinson M.I."/>
            <person name="Powell A.J."/>
            <person name="Barry K."/>
            <person name="Miller A.N."/>
            <person name="Grigoriev I.V."/>
            <person name="Debuchy R."/>
            <person name="Gladieux P."/>
            <person name="Hiltunen Thoren M."/>
            <person name="Johannesson H."/>
        </authorList>
    </citation>
    <scope>NUCLEOTIDE SEQUENCE</scope>
    <source>
        <strain evidence="2">SMH4131-1</strain>
    </source>
</reference>
<keyword evidence="1" id="KW-0472">Membrane</keyword>
<gene>
    <name evidence="2" type="ORF">B0T19DRAFT_414700</name>
</gene>
<name>A0AAE0MGU4_9PEZI</name>
<organism evidence="2 3">
    <name type="scientific">Cercophora scortea</name>
    <dbReference type="NCBI Taxonomy" id="314031"/>
    <lineage>
        <taxon>Eukaryota</taxon>
        <taxon>Fungi</taxon>
        <taxon>Dikarya</taxon>
        <taxon>Ascomycota</taxon>
        <taxon>Pezizomycotina</taxon>
        <taxon>Sordariomycetes</taxon>
        <taxon>Sordariomycetidae</taxon>
        <taxon>Sordariales</taxon>
        <taxon>Lasiosphaeriaceae</taxon>
        <taxon>Cercophora</taxon>
    </lineage>
</organism>
<dbReference type="Proteomes" id="UP001286456">
    <property type="component" value="Unassembled WGS sequence"/>
</dbReference>
<evidence type="ECO:0000256" key="1">
    <source>
        <dbReference type="SAM" id="Phobius"/>
    </source>
</evidence>
<keyword evidence="1" id="KW-1133">Transmembrane helix</keyword>
<dbReference type="AlphaFoldDB" id="A0AAE0MGU4"/>
<evidence type="ECO:0000313" key="3">
    <source>
        <dbReference type="Proteomes" id="UP001286456"/>
    </source>
</evidence>
<keyword evidence="3" id="KW-1185">Reference proteome</keyword>
<accession>A0AAE0MGU4</accession>
<proteinExistence type="predicted"/>
<dbReference type="EMBL" id="JAUEPO010000002">
    <property type="protein sequence ID" value="KAK3332086.1"/>
    <property type="molecule type" value="Genomic_DNA"/>
</dbReference>